<comment type="caution">
    <text evidence="1">The sequence shown here is derived from an EMBL/GenBank/DDBJ whole genome shotgun (WGS) entry which is preliminary data.</text>
</comment>
<gene>
    <name evidence="1" type="ORF">RMCC_1883</name>
</gene>
<protein>
    <submittedName>
        <fullName evidence="1">Uncharacterized protein</fullName>
    </submittedName>
</protein>
<reference evidence="2" key="2">
    <citation type="submission" date="2016-02" db="EMBL/GenBank/DDBJ databases">
        <title>Draft genome sequence of five rapidly growing Mycobacterium species.</title>
        <authorList>
            <person name="Katahira K."/>
            <person name="Gotou Y."/>
            <person name="Iida K."/>
            <person name="Ogura Y."/>
            <person name="Hayashi T."/>
        </authorList>
    </citation>
    <scope>NUCLEOTIDE SEQUENCE [LARGE SCALE GENOMIC DNA]</scope>
    <source>
        <strain evidence="2">JCM15298</strain>
    </source>
</reference>
<evidence type="ECO:0000313" key="1">
    <source>
        <dbReference type="EMBL" id="GAS94917.1"/>
    </source>
</evidence>
<evidence type="ECO:0000313" key="2">
    <source>
        <dbReference type="Proteomes" id="UP000069443"/>
    </source>
</evidence>
<sequence length="106" mass="11048">MCDHETPALAPVGSLNVPVLAGSRARARQILAAVDGDLAGWTVHLRCDYVVAATASFADEIVRTILVDRCAAALSVTSSAPAELVDHLRARAAACGVADRLQLDLL</sequence>
<dbReference type="EMBL" id="BCSY01000035">
    <property type="protein sequence ID" value="GAS94917.1"/>
    <property type="molecule type" value="Genomic_DNA"/>
</dbReference>
<reference evidence="2" key="1">
    <citation type="journal article" date="2016" name="Genome Announc.">
        <title>Draft Genome Sequences of Five Rapidly Growing Mycobacterium Species, M. thermoresistibile, M. fortuitum subsp. acetamidolyticum, M. canariasense, M. brisbanense, and M. novocastrense.</title>
        <authorList>
            <person name="Katahira K."/>
            <person name="Ogura Y."/>
            <person name="Gotoh Y."/>
            <person name="Hayashi T."/>
        </authorList>
    </citation>
    <scope>NUCLEOTIDE SEQUENCE [LARGE SCALE GENOMIC DNA]</scope>
    <source>
        <strain evidence="2">JCM15298</strain>
    </source>
</reference>
<dbReference type="OrthoDB" id="5189132at2"/>
<organism evidence="1 2">
    <name type="scientific">Mycolicibacterium canariasense</name>
    <name type="common">Mycobacterium canariasense</name>
    <dbReference type="NCBI Taxonomy" id="228230"/>
    <lineage>
        <taxon>Bacteria</taxon>
        <taxon>Bacillati</taxon>
        <taxon>Actinomycetota</taxon>
        <taxon>Actinomycetes</taxon>
        <taxon>Mycobacteriales</taxon>
        <taxon>Mycobacteriaceae</taxon>
        <taxon>Mycolicibacterium</taxon>
    </lineage>
</organism>
<proteinExistence type="predicted"/>
<name>A0A100WAY7_MYCCR</name>
<accession>A0A100WAY7</accession>
<dbReference type="AlphaFoldDB" id="A0A100WAY7"/>
<dbReference type="Proteomes" id="UP000069443">
    <property type="component" value="Unassembled WGS sequence"/>
</dbReference>
<keyword evidence="2" id="KW-1185">Reference proteome</keyword>
<dbReference type="STRING" id="228230.RMCC_1883"/>